<dbReference type="PANTHER" id="PTHR37477:SF1">
    <property type="entry name" value="COBALT-PRECORRIN-5A HYDROLASE"/>
    <property type="match status" value="1"/>
</dbReference>
<dbReference type="Pfam" id="PF11760">
    <property type="entry name" value="CbiG_N"/>
    <property type="match status" value="1"/>
</dbReference>
<accession>A0A1I4H405</accession>
<evidence type="ECO:0000313" key="5">
    <source>
        <dbReference type="Proteomes" id="UP000183442"/>
    </source>
</evidence>
<keyword evidence="4" id="KW-0456">Lyase</keyword>
<dbReference type="InterPro" id="IPR052553">
    <property type="entry name" value="CbiG_hydrolase"/>
</dbReference>
<name>A0A1I4H405_METOL</name>
<sequence>MKISIIAFTDNGVKIANKLLNSLSKDDLDDINLTRCKKGALSQWTEEHFSKSDALVFIGAIGIATRAIAPFIKSKTKDPAIVVVDELGHFSIPLLSGHIGGANELAIKISEILFAIPVITTATDINKVFAIDTWAKSQGLRILNPECIKLVSSKLLKGETIHIKTEYPIKGNLPENIKINDLNEYDTNYDVKISHKDFENISVNNKDTLFNKYFENISVNNKDTLFNKDTLYLIPSIITVGIGCKKNIDFKTIEKSILNALKKENCHVLSLNSIASIDKKANEKGILEFSKKYDLPFKTYSAEELNSLKGDFTKSEFVKSVVKVDNVCERSAIIQSNGKLLRRKDKSEGEGVTIALAIKNPILSWEE</sequence>
<dbReference type="GO" id="GO:0016829">
    <property type="term" value="F:lyase activity"/>
    <property type="evidence" value="ECO:0007669"/>
    <property type="project" value="UniProtKB-KW"/>
</dbReference>
<dbReference type="PANTHER" id="PTHR37477">
    <property type="entry name" value="COBALT-PRECORRIN-5A HYDROLASE"/>
    <property type="match status" value="1"/>
</dbReference>
<evidence type="ECO:0000259" key="1">
    <source>
        <dbReference type="Pfam" id="PF01890"/>
    </source>
</evidence>
<feature type="domain" description="Cobalamin synthesis G N-terminal" evidence="2">
    <location>
        <begin position="44"/>
        <end position="124"/>
    </location>
</feature>
<evidence type="ECO:0000259" key="2">
    <source>
        <dbReference type="Pfam" id="PF11760"/>
    </source>
</evidence>
<dbReference type="Pfam" id="PF01890">
    <property type="entry name" value="CbiG_C"/>
    <property type="match status" value="1"/>
</dbReference>
<dbReference type="InterPro" id="IPR002750">
    <property type="entry name" value="CobE/GbiG_C"/>
</dbReference>
<proteinExistence type="predicted"/>
<dbReference type="InterPro" id="IPR021744">
    <property type="entry name" value="CbiG_N"/>
</dbReference>
<feature type="domain" description="CobE/GbiG C-terminal" evidence="1">
    <location>
        <begin position="238"/>
        <end position="357"/>
    </location>
</feature>
<dbReference type="SUPFAM" id="SSF159672">
    <property type="entry name" value="CbiG N-terminal domain-like"/>
    <property type="match status" value="1"/>
</dbReference>
<dbReference type="Pfam" id="PF11761">
    <property type="entry name" value="CbiG_mid"/>
    <property type="match status" value="1"/>
</dbReference>
<dbReference type="RefSeq" id="WP_074798217.1">
    <property type="nucleotide sequence ID" value="NZ_FOTL01000007.1"/>
</dbReference>
<evidence type="ECO:0000313" key="4">
    <source>
        <dbReference type="EMBL" id="SFL36126.1"/>
    </source>
</evidence>
<dbReference type="EMBL" id="FOTL01000007">
    <property type="protein sequence ID" value="SFL36126.1"/>
    <property type="molecule type" value="Genomic_DNA"/>
</dbReference>
<evidence type="ECO:0000259" key="3">
    <source>
        <dbReference type="Pfam" id="PF11761"/>
    </source>
</evidence>
<reference evidence="5" key="1">
    <citation type="submission" date="2016-10" db="EMBL/GenBank/DDBJ databases">
        <authorList>
            <person name="Varghese N."/>
        </authorList>
    </citation>
    <scope>NUCLEOTIDE SEQUENCE [LARGE SCALE GENOMIC DNA]</scope>
    <source>
        <strain evidence="5">DSM 16632</strain>
    </source>
</reference>
<dbReference type="OrthoDB" id="4722at2157"/>
<dbReference type="GO" id="GO:0009236">
    <property type="term" value="P:cobalamin biosynthetic process"/>
    <property type="evidence" value="ECO:0007669"/>
    <property type="project" value="InterPro"/>
</dbReference>
<dbReference type="InterPro" id="IPR036518">
    <property type="entry name" value="CobE/GbiG_C_sf"/>
</dbReference>
<dbReference type="InterPro" id="IPR021745">
    <property type="entry name" value="CbiG_mid"/>
</dbReference>
<organism evidence="4 5">
    <name type="scientific">Methanobrevibacter olleyae</name>
    <dbReference type="NCBI Taxonomy" id="294671"/>
    <lineage>
        <taxon>Archaea</taxon>
        <taxon>Methanobacteriati</taxon>
        <taxon>Methanobacteriota</taxon>
        <taxon>Methanomada group</taxon>
        <taxon>Methanobacteria</taxon>
        <taxon>Methanobacteriales</taxon>
        <taxon>Methanobacteriaceae</taxon>
        <taxon>Methanobrevibacter</taxon>
    </lineage>
</organism>
<gene>
    <name evidence="4" type="ORF">SAMN02910297_00690</name>
</gene>
<dbReference type="InterPro" id="IPR038029">
    <property type="entry name" value="GbiG_N_sf"/>
</dbReference>
<dbReference type="Gene3D" id="3.30.420.180">
    <property type="entry name" value="CobE/GbiG C-terminal domain"/>
    <property type="match status" value="1"/>
</dbReference>
<protein>
    <submittedName>
        <fullName evidence="4">Cobalt-precorrin 5A acetaldehyde-lyase</fullName>
    </submittedName>
</protein>
<dbReference type="Proteomes" id="UP000183442">
    <property type="component" value="Unassembled WGS sequence"/>
</dbReference>
<dbReference type="AlphaFoldDB" id="A0A1I4H405"/>
<dbReference type="Gene3D" id="3.40.50.11220">
    <property type="match status" value="1"/>
</dbReference>
<feature type="domain" description="Cobalamin biosynthesis central region" evidence="3">
    <location>
        <begin position="129"/>
        <end position="189"/>
    </location>
</feature>
<dbReference type="SUPFAM" id="SSF159664">
    <property type="entry name" value="CobE/GbiG C-terminal domain-like"/>
    <property type="match status" value="1"/>
</dbReference>